<reference evidence="2 3" key="1">
    <citation type="submission" date="2018-03" db="EMBL/GenBank/DDBJ databases">
        <title>Genomic Encyclopedia of Archaeal and Bacterial Type Strains, Phase II (KMG-II): from individual species to whole genera.</title>
        <authorList>
            <person name="Goeker M."/>
        </authorList>
    </citation>
    <scope>NUCLEOTIDE SEQUENCE [LARGE SCALE GENOMIC DNA]</scope>
    <source>
        <strain evidence="2 3">DSM 100212</strain>
    </source>
</reference>
<keyword evidence="3" id="KW-1185">Reference proteome</keyword>
<dbReference type="SUPFAM" id="SSF50341">
    <property type="entry name" value="CheW-like"/>
    <property type="match status" value="1"/>
</dbReference>
<evidence type="ECO:0000313" key="3">
    <source>
        <dbReference type="Proteomes" id="UP000238392"/>
    </source>
</evidence>
<dbReference type="Proteomes" id="UP000238392">
    <property type="component" value="Unassembled WGS sequence"/>
</dbReference>
<dbReference type="RefSeq" id="WP_106267196.1">
    <property type="nucleotide sequence ID" value="NZ_PVTQ01000014.1"/>
</dbReference>
<evidence type="ECO:0000313" key="2">
    <source>
        <dbReference type="EMBL" id="PRY85822.1"/>
    </source>
</evidence>
<evidence type="ECO:0000259" key="1">
    <source>
        <dbReference type="PROSITE" id="PS50851"/>
    </source>
</evidence>
<protein>
    <submittedName>
        <fullName evidence="2">Purine-binding chemotaxis protein CheW</fullName>
    </submittedName>
</protein>
<dbReference type="GO" id="GO:0007165">
    <property type="term" value="P:signal transduction"/>
    <property type="evidence" value="ECO:0007669"/>
    <property type="project" value="InterPro"/>
</dbReference>
<name>A0A2T0WGM6_9RHOB</name>
<dbReference type="InterPro" id="IPR036061">
    <property type="entry name" value="CheW-like_dom_sf"/>
</dbReference>
<organism evidence="2 3">
    <name type="scientific">Donghicola tyrosinivorans</name>
    <dbReference type="NCBI Taxonomy" id="1652492"/>
    <lineage>
        <taxon>Bacteria</taxon>
        <taxon>Pseudomonadati</taxon>
        <taxon>Pseudomonadota</taxon>
        <taxon>Alphaproteobacteria</taxon>
        <taxon>Rhodobacterales</taxon>
        <taxon>Roseobacteraceae</taxon>
        <taxon>Donghicola</taxon>
    </lineage>
</organism>
<dbReference type="PANTHER" id="PTHR22617:SF23">
    <property type="entry name" value="CHEMOTAXIS PROTEIN CHEW"/>
    <property type="match status" value="1"/>
</dbReference>
<dbReference type="SMART" id="SM00260">
    <property type="entry name" value="CheW"/>
    <property type="match status" value="1"/>
</dbReference>
<dbReference type="InterPro" id="IPR039315">
    <property type="entry name" value="CheW"/>
</dbReference>
<gene>
    <name evidence="2" type="ORF">CLV74_11445</name>
</gene>
<accession>A0A2T0WGM6</accession>
<dbReference type="Pfam" id="PF01584">
    <property type="entry name" value="CheW"/>
    <property type="match status" value="1"/>
</dbReference>
<dbReference type="OrthoDB" id="9794382at2"/>
<sequence length="155" mass="16727">MSNATAWADDDVVEFVSLTSGGQAFCVEIAHVREIRRWSEVTSLPHASPSVLGVINLRGAVIPIVDLSLCLGLGPSPSHARNVVIVASVNSRIFGILVGSVSEILSIRRDEVRKNPTQMKENEPNYITGLLTVGDGEMLRILDLTELVIQGPERG</sequence>
<dbReference type="InterPro" id="IPR002545">
    <property type="entry name" value="CheW-lke_dom"/>
</dbReference>
<dbReference type="PROSITE" id="PS50851">
    <property type="entry name" value="CHEW"/>
    <property type="match status" value="1"/>
</dbReference>
<dbReference type="PANTHER" id="PTHR22617">
    <property type="entry name" value="CHEMOTAXIS SENSOR HISTIDINE KINASE-RELATED"/>
    <property type="match status" value="1"/>
</dbReference>
<feature type="domain" description="CheW-like" evidence="1">
    <location>
        <begin position="12"/>
        <end position="153"/>
    </location>
</feature>
<proteinExistence type="predicted"/>
<dbReference type="Gene3D" id="2.30.30.40">
    <property type="entry name" value="SH3 Domains"/>
    <property type="match status" value="1"/>
</dbReference>
<dbReference type="Gene3D" id="2.40.50.180">
    <property type="entry name" value="CheA-289, Domain 4"/>
    <property type="match status" value="1"/>
</dbReference>
<comment type="caution">
    <text evidence="2">The sequence shown here is derived from an EMBL/GenBank/DDBJ whole genome shotgun (WGS) entry which is preliminary data.</text>
</comment>
<dbReference type="GO" id="GO:0006935">
    <property type="term" value="P:chemotaxis"/>
    <property type="evidence" value="ECO:0007669"/>
    <property type="project" value="InterPro"/>
</dbReference>
<dbReference type="EMBL" id="PVTQ01000014">
    <property type="protein sequence ID" value="PRY85822.1"/>
    <property type="molecule type" value="Genomic_DNA"/>
</dbReference>
<dbReference type="GO" id="GO:0005829">
    <property type="term" value="C:cytosol"/>
    <property type="evidence" value="ECO:0007669"/>
    <property type="project" value="TreeGrafter"/>
</dbReference>
<dbReference type="AlphaFoldDB" id="A0A2T0WGM6"/>